<name>A0A2S0NGX5_9HYPH</name>
<evidence type="ECO:0000313" key="3">
    <source>
        <dbReference type="Proteomes" id="UP000237889"/>
    </source>
</evidence>
<reference evidence="2 3" key="1">
    <citation type="submission" date="2018-03" db="EMBL/GenBank/DDBJ databases">
        <title>Genome sequencing of Phreatobacter sp.</title>
        <authorList>
            <person name="Kim S.-J."/>
            <person name="Heo J."/>
            <person name="Kwon S.-W."/>
        </authorList>
    </citation>
    <scope>NUCLEOTIDE SEQUENCE [LARGE SCALE GENOMIC DNA]</scope>
    <source>
        <strain evidence="2 3">S-12</strain>
    </source>
</reference>
<dbReference type="Gene3D" id="3.30.420.300">
    <property type="entry name" value="2-keto-3-deoxy-galactonokinase, substrate binding domain"/>
    <property type="match status" value="1"/>
</dbReference>
<dbReference type="Gene3D" id="3.30.420.310">
    <property type="entry name" value="2-keto-3-deoxy-galactonokinase, C-terminal domain"/>
    <property type="match status" value="1"/>
</dbReference>
<keyword evidence="2" id="KW-0418">Kinase</keyword>
<gene>
    <name evidence="2" type="ORF">C6569_21585</name>
</gene>
<keyword evidence="3" id="KW-1185">Reference proteome</keyword>
<proteinExistence type="predicted"/>
<dbReference type="OrthoDB" id="256574at2"/>
<dbReference type="InterPro" id="IPR042257">
    <property type="entry name" value="DGOK_C"/>
</dbReference>
<accession>A0A2S0NGX5</accession>
<feature type="region of interest" description="Disordered" evidence="1">
    <location>
        <begin position="1"/>
        <end position="21"/>
    </location>
</feature>
<protein>
    <submittedName>
        <fullName evidence="2">2-dehydro-3-deoxygalactonokinase</fullName>
    </submittedName>
</protein>
<evidence type="ECO:0000256" key="1">
    <source>
        <dbReference type="SAM" id="MobiDB-lite"/>
    </source>
</evidence>
<evidence type="ECO:0000313" key="2">
    <source>
        <dbReference type="EMBL" id="AVO47430.1"/>
    </source>
</evidence>
<dbReference type="Pfam" id="PF05035">
    <property type="entry name" value="DGOK"/>
    <property type="match status" value="1"/>
</dbReference>
<dbReference type="Proteomes" id="UP000237889">
    <property type="component" value="Chromosome"/>
</dbReference>
<organism evidence="2 3">
    <name type="scientific">Phreatobacter cathodiphilus</name>
    <dbReference type="NCBI Taxonomy" id="1868589"/>
    <lineage>
        <taxon>Bacteria</taxon>
        <taxon>Pseudomonadati</taxon>
        <taxon>Pseudomonadota</taxon>
        <taxon>Alphaproteobacteria</taxon>
        <taxon>Hyphomicrobiales</taxon>
        <taxon>Phreatobacteraceae</taxon>
        <taxon>Phreatobacter</taxon>
    </lineage>
</organism>
<dbReference type="InterPro" id="IPR043129">
    <property type="entry name" value="ATPase_NBD"/>
</dbReference>
<dbReference type="AlphaFoldDB" id="A0A2S0NGX5"/>
<dbReference type="KEGG" id="phr:C6569_21585"/>
<dbReference type="SUPFAM" id="SSF53067">
    <property type="entry name" value="Actin-like ATPase domain"/>
    <property type="match status" value="1"/>
</dbReference>
<dbReference type="GO" id="GO:0008671">
    <property type="term" value="F:2-dehydro-3-deoxygalactonokinase activity"/>
    <property type="evidence" value="ECO:0007669"/>
    <property type="project" value="InterPro"/>
</dbReference>
<dbReference type="InterPro" id="IPR007729">
    <property type="entry name" value="DGOK"/>
</dbReference>
<keyword evidence="2" id="KW-0808">Transferase</keyword>
<dbReference type="GO" id="GO:0034194">
    <property type="term" value="P:D-galactonate catabolic process"/>
    <property type="evidence" value="ECO:0007669"/>
    <property type="project" value="InterPro"/>
</dbReference>
<dbReference type="EMBL" id="CP027668">
    <property type="protein sequence ID" value="AVO47430.1"/>
    <property type="molecule type" value="Genomic_DNA"/>
</dbReference>
<sequence length="324" mass="33478">MQGDRSCASVQGGETTMRRGDEMTDARMIGVDWGTTSFRAALMDRDGAILDHGSGRDGLLSVTDRDFETVLERAIGRWDPSCGLPVIASGMVTSRTGWVETPYLACPAGPDDLAGALTALTTARGRHIAFVTGLSYRNPDGAPDVMRGEETQIAGLGLAGLRLAVMPGTHSKWVRIADGRITAFRSAMTGDAFAALKDHTVLKLTTADWTPSPTAFAAGVAIGAAEGGAGLLGKLFRQRAGSLMGDFPASETAERLSGLMIGTEIAEARSFAPDVDGPVVIVGGEALAARYGAALDVLGIAHETAPASAAFAGQFRIATAAGLV</sequence>
<dbReference type="InterPro" id="IPR042258">
    <property type="entry name" value="DGOK_N"/>
</dbReference>